<dbReference type="Pfam" id="PF00355">
    <property type="entry name" value="Rieske"/>
    <property type="match status" value="1"/>
</dbReference>
<dbReference type="RefSeq" id="WP_200609201.1">
    <property type="nucleotide sequence ID" value="NZ_JAEHHL010000004.1"/>
</dbReference>
<keyword evidence="4" id="KW-0560">Oxidoreductase</keyword>
<dbReference type="SUPFAM" id="SSF55961">
    <property type="entry name" value="Bet v1-like"/>
    <property type="match status" value="1"/>
</dbReference>
<accession>A0A8J7M665</accession>
<dbReference type="PROSITE" id="PS51296">
    <property type="entry name" value="RIESKE"/>
    <property type="match status" value="1"/>
</dbReference>
<evidence type="ECO:0000256" key="2">
    <source>
        <dbReference type="ARBA" id="ARBA00022714"/>
    </source>
</evidence>
<dbReference type="GO" id="GO:0051213">
    <property type="term" value="F:dioxygenase activity"/>
    <property type="evidence" value="ECO:0007669"/>
    <property type="project" value="UniProtKB-KW"/>
</dbReference>
<keyword evidence="5" id="KW-0408">Iron</keyword>
<dbReference type="SUPFAM" id="SSF50022">
    <property type="entry name" value="ISP domain"/>
    <property type="match status" value="1"/>
</dbReference>
<keyword evidence="8" id="KW-0223">Dioxygenase</keyword>
<dbReference type="PRINTS" id="PR00090">
    <property type="entry name" value="RNGDIOXGNASE"/>
</dbReference>
<dbReference type="InterPro" id="IPR001663">
    <property type="entry name" value="Rng_hydr_dOase-A"/>
</dbReference>
<proteinExistence type="predicted"/>
<keyword evidence="3" id="KW-0479">Metal-binding</keyword>
<dbReference type="InterPro" id="IPR015879">
    <property type="entry name" value="Ring_hydroxy_dOase_asu_C_dom"/>
</dbReference>
<evidence type="ECO:0000256" key="6">
    <source>
        <dbReference type="ARBA" id="ARBA00023014"/>
    </source>
</evidence>
<dbReference type="GO" id="GO:0051537">
    <property type="term" value="F:2 iron, 2 sulfur cluster binding"/>
    <property type="evidence" value="ECO:0007669"/>
    <property type="project" value="UniProtKB-KW"/>
</dbReference>
<keyword evidence="2" id="KW-0001">2Fe-2S</keyword>
<keyword evidence="9" id="KW-1185">Reference proteome</keyword>
<comment type="cofactor">
    <cofactor evidence="1">
        <name>Fe cation</name>
        <dbReference type="ChEBI" id="CHEBI:24875"/>
    </cofactor>
</comment>
<dbReference type="Gene3D" id="2.102.10.10">
    <property type="entry name" value="Rieske [2Fe-2S] iron-sulphur domain"/>
    <property type="match status" value="1"/>
</dbReference>
<evidence type="ECO:0000256" key="3">
    <source>
        <dbReference type="ARBA" id="ARBA00022723"/>
    </source>
</evidence>
<name>A0A8J7M665_9RHOB</name>
<dbReference type="InterPro" id="IPR036922">
    <property type="entry name" value="Rieske_2Fe-2S_sf"/>
</dbReference>
<protein>
    <submittedName>
        <fullName evidence="8">Aromatic ring-hydroxylating dioxygenase subunit alpha</fullName>
    </submittedName>
</protein>
<evidence type="ECO:0000313" key="9">
    <source>
        <dbReference type="Proteomes" id="UP000655420"/>
    </source>
</evidence>
<reference evidence="8" key="1">
    <citation type="submission" date="2020-12" db="EMBL/GenBank/DDBJ databases">
        <title>Bacterial taxonomy.</title>
        <authorList>
            <person name="Pan X."/>
        </authorList>
    </citation>
    <scope>NUCLEOTIDE SEQUENCE</scope>
    <source>
        <strain evidence="8">M0105</strain>
    </source>
</reference>
<evidence type="ECO:0000259" key="7">
    <source>
        <dbReference type="PROSITE" id="PS51296"/>
    </source>
</evidence>
<comment type="caution">
    <text evidence="8">The sequence shown here is derived from an EMBL/GenBank/DDBJ whole genome shotgun (WGS) entry which is preliminary data.</text>
</comment>
<keyword evidence="6" id="KW-0411">Iron-sulfur</keyword>
<feature type="domain" description="Rieske" evidence="7">
    <location>
        <begin position="45"/>
        <end position="153"/>
    </location>
</feature>
<dbReference type="Pfam" id="PF00848">
    <property type="entry name" value="Ring_hydroxyl_A"/>
    <property type="match status" value="1"/>
</dbReference>
<dbReference type="PANTHER" id="PTHR43756">
    <property type="entry name" value="CHOLINE MONOOXYGENASE, CHLOROPLASTIC"/>
    <property type="match status" value="1"/>
</dbReference>
<evidence type="ECO:0000256" key="4">
    <source>
        <dbReference type="ARBA" id="ARBA00023002"/>
    </source>
</evidence>
<evidence type="ECO:0000256" key="5">
    <source>
        <dbReference type="ARBA" id="ARBA00023004"/>
    </source>
</evidence>
<organism evidence="8 9">
    <name type="scientific">Thermohalobaculum xanthum</name>
    <dbReference type="NCBI Taxonomy" id="2753746"/>
    <lineage>
        <taxon>Bacteria</taxon>
        <taxon>Pseudomonadati</taxon>
        <taxon>Pseudomonadota</taxon>
        <taxon>Alphaproteobacteria</taxon>
        <taxon>Rhodobacterales</taxon>
        <taxon>Paracoccaceae</taxon>
        <taxon>Thermohalobaculum</taxon>
    </lineage>
</organism>
<dbReference type="PANTHER" id="PTHR43756:SF5">
    <property type="entry name" value="CHOLINE MONOOXYGENASE, CHLOROPLASTIC"/>
    <property type="match status" value="1"/>
</dbReference>
<dbReference type="Proteomes" id="UP000655420">
    <property type="component" value="Unassembled WGS sequence"/>
</dbReference>
<dbReference type="AlphaFoldDB" id="A0A8J7M665"/>
<dbReference type="CDD" id="cd03469">
    <property type="entry name" value="Rieske_RO_Alpha_N"/>
    <property type="match status" value="1"/>
</dbReference>
<dbReference type="InterPro" id="IPR017941">
    <property type="entry name" value="Rieske_2Fe-2S"/>
</dbReference>
<dbReference type="GO" id="GO:0005506">
    <property type="term" value="F:iron ion binding"/>
    <property type="evidence" value="ECO:0007669"/>
    <property type="project" value="InterPro"/>
</dbReference>
<dbReference type="Gene3D" id="3.90.380.10">
    <property type="entry name" value="Naphthalene 1,2-dioxygenase Alpha Subunit, Chain A, domain 1"/>
    <property type="match status" value="1"/>
</dbReference>
<dbReference type="EMBL" id="JAEHHL010000004">
    <property type="protein sequence ID" value="MBK0399184.1"/>
    <property type="molecule type" value="Genomic_DNA"/>
</dbReference>
<evidence type="ECO:0000256" key="1">
    <source>
        <dbReference type="ARBA" id="ARBA00001962"/>
    </source>
</evidence>
<evidence type="ECO:0000313" key="8">
    <source>
        <dbReference type="EMBL" id="MBK0399184.1"/>
    </source>
</evidence>
<sequence>MSGETPFHREFNGLVRAEPSLPVAWYSDPAHHEHEMATIWGREWLVFCRASELAPGGWRAGAAGEANIVAIRREDGSLAAFHNVCRHRGAEICPHGTGRLERPLLVCPYHRWAYDLSGRLIATGPARRVEGFDRGAHGLVPAGVAEWGGLVFVNPAGGGQAEFDAATARDLSPVANWPLGALEPAHREEIEIACNWKVFWENFNECLHCPGIHPALCELVPIYGRGIMERADDPDWRARAEAAEPRFAGTLAEGAETWAVGGKAQGAALPGLTPDEIARGHSFGVALPSFYVVAHVDHARVVRVAPVGPTRTRLTAEWLLPPGRAAEPGFDLDRIVAFARQVMAEDAAACEMNQRGLSTAPFAQGTLMQEEYEVHAFHRWVRARLAAAQA</sequence>
<gene>
    <name evidence="8" type="ORF">H0I76_08285</name>
</gene>